<evidence type="ECO:0000256" key="1">
    <source>
        <dbReference type="SAM" id="MobiDB-lite"/>
    </source>
</evidence>
<sequence length="330" mass="38422">MDINFLLNQTEPQTVVPGIKPEGKRELENLPESPHKRAKIEEYNVSDEDSDSGKSQFSSRRSTATSISSVSSNDSTPLPDICHDPARSAYTEYNEADDKLVVINSENSDINSCKDLIDVLSQNYKYSTQVIKISFVDRDLPKIPSLSELTEKGEKAIRQDVIAKIHEKYVEPLLDLTGYRWVRKEVPSKGRGLKVFSIKYSCSQQSRKGCKNNKVSEKNRSRHLSHPLKQYDCESLYSIKYIWSTQNVEVNYKHLKHPPYKRLPEKLKPFIRERLDMKALDLYHEILKEPRFNDVKHLIFFGKVQSYWSKERTKNKEKTTKEAFKHFFQN</sequence>
<protein>
    <submittedName>
        <fullName evidence="2">Uncharacterized protein</fullName>
    </submittedName>
</protein>
<dbReference type="OrthoDB" id="4026039at2759"/>
<feature type="compositionally biased region" description="Basic and acidic residues" evidence="1">
    <location>
        <begin position="21"/>
        <end position="42"/>
    </location>
</feature>
<evidence type="ECO:0000313" key="2">
    <source>
        <dbReference type="EMBL" id="KSA03493.1"/>
    </source>
</evidence>
<feature type="region of interest" description="Disordered" evidence="1">
    <location>
        <begin position="1"/>
        <end position="83"/>
    </location>
</feature>
<dbReference type="AlphaFoldDB" id="A0A0V1Q5F2"/>
<evidence type="ECO:0000313" key="3">
    <source>
        <dbReference type="Proteomes" id="UP000054251"/>
    </source>
</evidence>
<feature type="compositionally biased region" description="Polar residues" evidence="1">
    <location>
        <begin position="1"/>
        <end position="13"/>
    </location>
</feature>
<dbReference type="Proteomes" id="UP000054251">
    <property type="component" value="Unassembled WGS sequence"/>
</dbReference>
<keyword evidence="3" id="KW-1185">Reference proteome</keyword>
<feature type="compositionally biased region" description="Low complexity" evidence="1">
    <location>
        <begin position="58"/>
        <end position="76"/>
    </location>
</feature>
<comment type="caution">
    <text evidence="2">The sequence shown here is derived from an EMBL/GenBank/DDBJ whole genome shotgun (WGS) entry which is preliminary data.</text>
</comment>
<dbReference type="EMBL" id="LMYN01000009">
    <property type="protein sequence ID" value="KSA03493.1"/>
    <property type="molecule type" value="Genomic_DNA"/>
</dbReference>
<accession>A0A0V1Q5F2</accession>
<dbReference type="GeneID" id="26837818"/>
<dbReference type="RefSeq" id="XP_015469595.1">
    <property type="nucleotide sequence ID" value="XM_015609639.1"/>
</dbReference>
<organism evidence="2 3">
    <name type="scientific">Debaryomyces fabryi</name>
    <dbReference type="NCBI Taxonomy" id="58627"/>
    <lineage>
        <taxon>Eukaryota</taxon>
        <taxon>Fungi</taxon>
        <taxon>Dikarya</taxon>
        <taxon>Ascomycota</taxon>
        <taxon>Saccharomycotina</taxon>
        <taxon>Pichiomycetes</taxon>
        <taxon>Debaryomycetaceae</taxon>
        <taxon>Debaryomyces</taxon>
    </lineage>
</organism>
<reference evidence="2 3" key="1">
    <citation type="submission" date="2015-11" db="EMBL/GenBank/DDBJ databases">
        <title>The genome of Debaryomyces fabryi.</title>
        <authorList>
            <person name="Tafer H."/>
            <person name="Lopandic K."/>
        </authorList>
    </citation>
    <scope>NUCLEOTIDE SEQUENCE [LARGE SCALE GENOMIC DNA]</scope>
    <source>
        <strain evidence="2 3">CBS 789</strain>
    </source>
</reference>
<name>A0A0V1Q5F2_9ASCO</name>
<proteinExistence type="predicted"/>
<gene>
    <name evidence="2" type="ORF">AC631_00809</name>
</gene>